<proteinExistence type="predicted"/>
<evidence type="ECO:0000313" key="2">
    <source>
        <dbReference type="EMBL" id="ADK67498.1"/>
    </source>
</evidence>
<dbReference type="PANTHER" id="PTHR37826">
    <property type="entry name" value="FLOTILLIN BAND_7_5 DOMAIN PROTEIN"/>
    <property type="match status" value="1"/>
</dbReference>
<dbReference type="Pfam" id="PF13421">
    <property type="entry name" value="Band_7_1"/>
    <property type="match status" value="1"/>
</dbReference>
<evidence type="ECO:0000313" key="3">
    <source>
        <dbReference type="Proteomes" id="UP000000333"/>
    </source>
</evidence>
<accession>E1QYN4</accession>
<keyword evidence="3" id="KW-1185">Reference proteome</keyword>
<dbReference type="CDD" id="cd03408">
    <property type="entry name" value="SPFH_like_u1"/>
    <property type="match status" value="1"/>
</dbReference>
<protein>
    <recommendedName>
        <fullName evidence="1">SPFH domain-containing protein</fullName>
    </recommendedName>
</protein>
<gene>
    <name evidence="2" type="ordered locus">Olsu_0374</name>
</gene>
<feature type="domain" description="SPFH" evidence="1">
    <location>
        <begin position="54"/>
        <end position="274"/>
    </location>
</feature>
<reference evidence="2 3" key="1">
    <citation type="journal article" date="2010" name="Stand. Genomic Sci.">
        <title>Complete genome sequence of Olsenella uli type strain (VPI D76D-27C).</title>
        <authorList>
            <person name="Goker M."/>
            <person name="Held B."/>
            <person name="Lucas S."/>
            <person name="Nolan M."/>
            <person name="Yasawong M."/>
            <person name="Glavina Del Rio T."/>
            <person name="Tice H."/>
            <person name="Cheng J.F."/>
            <person name="Bruce D."/>
            <person name="Detter J.C."/>
            <person name="Tapia R."/>
            <person name="Han C."/>
            <person name="Goodwin L."/>
            <person name="Pitluck S."/>
            <person name="Liolios K."/>
            <person name="Ivanova N."/>
            <person name="Mavromatis K."/>
            <person name="Mikhailova N."/>
            <person name="Pati A."/>
            <person name="Chen A."/>
            <person name="Palaniappan K."/>
            <person name="Land M."/>
            <person name="Hauser L."/>
            <person name="Chang Y.J."/>
            <person name="Jeffries C.D."/>
            <person name="Rohde M."/>
            <person name="Sikorski J."/>
            <person name="Pukall R."/>
            <person name="Woyke T."/>
            <person name="Bristow J."/>
            <person name="Eisen J.A."/>
            <person name="Markowitz V."/>
            <person name="Hugenholtz P."/>
            <person name="Kyrpides N.C."/>
            <person name="Klenk H.P."/>
            <person name="Lapidus A."/>
        </authorList>
    </citation>
    <scope>NUCLEOTIDE SEQUENCE [LARGE SCALE GENOMIC DNA]</scope>
    <source>
        <strain evidence="3">ATCC 49627 / DSM 7084 / CIP 109912 / JCM 12494 / NCIMB 702895 / VPI D76D-27C</strain>
    </source>
</reference>
<organism evidence="2 3">
    <name type="scientific">Olsenella uli (strain ATCC 49627 / DSM 7084 / CCUG 31166 / CIP 109912 / JCM 12494 / LMG 11480 / NCIMB 702895 / VPI D76D-27C)</name>
    <name type="common">Lactobacillus uli</name>
    <dbReference type="NCBI Taxonomy" id="633147"/>
    <lineage>
        <taxon>Bacteria</taxon>
        <taxon>Bacillati</taxon>
        <taxon>Actinomycetota</taxon>
        <taxon>Coriobacteriia</taxon>
        <taxon>Coriobacteriales</taxon>
        <taxon>Atopobiaceae</taxon>
        <taxon>Olsenella</taxon>
    </lineage>
</organism>
<evidence type="ECO:0000259" key="1">
    <source>
        <dbReference type="Pfam" id="PF13421"/>
    </source>
</evidence>
<dbReference type="STRING" id="633147.Olsu_0374"/>
<dbReference type="KEGG" id="ols:Olsu_0374"/>
<dbReference type="Proteomes" id="UP000000333">
    <property type="component" value="Chromosome"/>
</dbReference>
<name>E1QYN4_OLSUV</name>
<dbReference type="HOGENOM" id="CLU_042784_0_0_11"/>
<dbReference type="EMBL" id="CP002106">
    <property type="protein sequence ID" value="ADK67498.1"/>
    <property type="molecule type" value="Genomic_DNA"/>
</dbReference>
<sequence length="401" mass="42023">MGLLKAGIGALSGVLSDSWRDYFYCESLAADVLAAKGEKRASGRGSNVSGEANIISDGSIVNVSDGQCMMIVESGAVVEVCAEPGEFVYDASSEPSIFTGKLGESIAATFSQAGRRFTFGGSPAKDQRVYFFNTKEVMGNKYGTPSPVPFRVVDANIGLDVDISVSCNGEYSYRLTDPLLFYKNVCGNVKTAFTRDKIDSQLKSELLTALQPAFARISAMGIRYSAVPGHTAELAQALNDVLSDTWSGLRGISVASFGMNSISASPEDERMIKDLQRAAVMRDPTMAAANIAAAQSDAMRTAAANENGAMAGFMGMGMAGAMGGLNAQQLYQVGQPAGPAPSPASVPSPDAWTCSCGETNTGRFCGGCGSPKPQPASEWFCPECGTRNAGRFCQNCGHPRG</sequence>
<dbReference type="InterPro" id="IPR033880">
    <property type="entry name" value="SPFH_YdjI"/>
</dbReference>
<dbReference type="RefSeq" id="WP_013251250.1">
    <property type="nucleotide sequence ID" value="NC_014363.1"/>
</dbReference>
<dbReference type="PATRIC" id="fig|633147.7.peg.1189"/>
<dbReference type="GeneID" id="78511829"/>
<dbReference type="PANTHER" id="PTHR37826:SF2">
    <property type="entry name" value="ZINC-RIBBON DOMAIN-CONTAINING PROTEIN"/>
    <property type="match status" value="1"/>
</dbReference>
<dbReference type="eggNOG" id="COG4260">
    <property type="taxonomic scope" value="Bacteria"/>
</dbReference>
<dbReference type="AlphaFoldDB" id="E1QYN4"/>
<dbReference type="OrthoDB" id="9764015at2"/>